<name>A0A520M4T3_9GAMM</name>
<comment type="caution">
    <text evidence="5">The sequence shown here is derived from an EMBL/GenBank/DDBJ whole genome shotgun (WGS) entry which is preliminary data.</text>
</comment>
<comment type="similarity">
    <text evidence="1">Belongs to the peptidase S51 family.</text>
</comment>
<dbReference type="SUPFAM" id="SSF52317">
    <property type="entry name" value="Class I glutamine amidotransferase-like"/>
    <property type="match status" value="1"/>
</dbReference>
<dbReference type="GO" id="GO:0006508">
    <property type="term" value="P:proteolysis"/>
    <property type="evidence" value="ECO:0007669"/>
    <property type="project" value="UniProtKB-KW"/>
</dbReference>
<dbReference type="Proteomes" id="UP000318359">
    <property type="component" value="Unassembled WGS sequence"/>
</dbReference>
<dbReference type="EMBL" id="SHBM01000054">
    <property type="protein sequence ID" value="RZO16208.1"/>
    <property type="molecule type" value="Genomic_DNA"/>
</dbReference>
<keyword evidence="4" id="KW-0720">Serine protease</keyword>
<keyword evidence="2" id="KW-0645">Protease</keyword>
<dbReference type="AlphaFoldDB" id="A0A520M4T3"/>
<protein>
    <submittedName>
        <fullName evidence="5">Peptidase E</fullName>
    </submittedName>
</protein>
<sequence>MRQIIAIGGGGFGRSPSDRKIEQYIIDQQDKECPNVCFIPTATGDNDAYKVNFYDVFTKLGSNPTHIDFFKRTINLKDHIKKQDIIFVGGGNTKSMLAVWKDWGLDILLKQAYDDGVIMCGVSAGAICWFEKGITDSWAHDLAIMDCLGFVDGVCCPHYDEEPARRPFVKKQLTDNNLKECIGIEGNAALHIINEDSYKSIDFGDKKCSYLVTSKEGKINEDVYDSIKI</sequence>
<keyword evidence="3" id="KW-0378">Hydrolase</keyword>
<proteinExistence type="inferred from homology"/>
<evidence type="ECO:0000256" key="3">
    <source>
        <dbReference type="ARBA" id="ARBA00022801"/>
    </source>
</evidence>
<dbReference type="GO" id="GO:0008236">
    <property type="term" value="F:serine-type peptidase activity"/>
    <property type="evidence" value="ECO:0007669"/>
    <property type="project" value="UniProtKB-KW"/>
</dbReference>
<evidence type="ECO:0000256" key="4">
    <source>
        <dbReference type="ARBA" id="ARBA00022825"/>
    </source>
</evidence>
<dbReference type="InterPro" id="IPR005320">
    <property type="entry name" value="Peptidase_S51"/>
</dbReference>
<evidence type="ECO:0000256" key="1">
    <source>
        <dbReference type="ARBA" id="ARBA00006534"/>
    </source>
</evidence>
<dbReference type="Gene3D" id="3.40.50.880">
    <property type="match status" value="1"/>
</dbReference>
<dbReference type="Pfam" id="PF03575">
    <property type="entry name" value="Peptidase_S51"/>
    <property type="match status" value="1"/>
</dbReference>
<dbReference type="PANTHER" id="PTHR20842:SF0">
    <property type="entry name" value="ALPHA-ASPARTYL DIPEPTIDASE"/>
    <property type="match status" value="1"/>
</dbReference>
<reference evidence="5 6" key="1">
    <citation type="submission" date="2019-02" db="EMBL/GenBank/DDBJ databases">
        <title>Prokaryotic population dynamics and viral predation in marine succession experiment using metagenomics: the confinement effect.</title>
        <authorList>
            <person name="Haro-Moreno J.M."/>
            <person name="Rodriguez-Valera F."/>
            <person name="Lopez-Perez M."/>
        </authorList>
    </citation>
    <scope>NUCLEOTIDE SEQUENCE [LARGE SCALE GENOMIC DNA]</scope>
    <source>
        <strain evidence="5">MED-G167</strain>
    </source>
</reference>
<organism evidence="5 6">
    <name type="scientific">SAR86 cluster bacterium</name>
    <dbReference type="NCBI Taxonomy" id="2030880"/>
    <lineage>
        <taxon>Bacteria</taxon>
        <taxon>Pseudomonadati</taxon>
        <taxon>Pseudomonadota</taxon>
        <taxon>Gammaproteobacteria</taxon>
        <taxon>SAR86 cluster</taxon>
    </lineage>
</organism>
<accession>A0A520M4T3</accession>
<evidence type="ECO:0000256" key="2">
    <source>
        <dbReference type="ARBA" id="ARBA00022670"/>
    </source>
</evidence>
<evidence type="ECO:0000313" key="6">
    <source>
        <dbReference type="Proteomes" id="UP000318359"/>
    </source>
</evidence>
<evidence type="ECO:0000313" key="5">
    <source>
        <dbReference type="EMBL" id="RZO16208.1"/>
    </source>
</evidence>
<dbReference type="CDD" id="cd03146">
    <property type="entry name" value="GAT1_Peptidase_E"/>
    <property type="match status" value="1"/>
</dbReference>
<dbReference type="InterPro" id="IPR029062">
    <property type="entry name" value="Class_I_gatase-like"/>
</dbReference>
<gene>
    <name evidence="5" type="ORF">EVB00_03280</name>
</gene>
<dbReference type="PANTHER" id="PTHR20842">
    <property type="entry name" value="PROTEASE S51 ALPHA-ASPARTYL DIPEPTIDASE"/>
    <property type="match status" value="1"/>
</dbReference>